<evidence type="ECO:0000313" key="3">
    <source>
        <dbReference type="Proteomes" id="UP000701853"/>
    </source>
</evidence>
<protein>
    <submittedName>
        <fullName evidence="2">Uncharacterized protein</fullName>
    </submittedName>
</protein>
<dbReference type="Proteomes" id="UP000701853">
    <property type="component" value="Chromosome 10"/>
</dbReference>
<feature type="compositionally biased region" description="Polar residues" evidence="1">
    <location>
        <begin position="1"/>
        <end position="20"/>
    </location>
</feature>
<keyword evidence="3" id="KW-1185">Reference proteome</keyword>
<gene>
    <name evidence="2" type="ORF">CXB51_024865</name>
</gene>
<comment type="caution">
    <text evidence="2">The sequence shown here is derived from an EMBL/GenBank/DDBJ whole genome shotgun (WGS) entry which is preliminary data.</text>
</comment>
<proteinExistence type="predicted"/>
<organism evidence="2 3">
    <name type="scientific">Gossypium anomalum</name>
    <dbReference type="NCBI Taxonomy" id="47600"/>
    <lineage>
        <taxon>Eukaryota</taxon>
        <taxon>Viridiplantae</taxon>
        <taxon>Streptophyta</taxon>
        <taxon>Embryophyta</taxon>
        <taxon>Tracheophyta</taxon>
        <taxon>Spermatophyta</taxon>
        <taxon>Magnoliopsida</taxon>
        <taxon>eudicotyledons</taxon>
        <taxon>Gunneridae</taxon>
        <taxon>Pentapetalae</taxon>
        <taxon>rosids</taxon>
        <taxon>malvids</taxon>
        <taxon>Malvales</taxon>
        <taxon>Malvaceae</taxon>
        <taxon>Malvoideae</taxon>
        <taxon>Gossypium</taxon>
    </lineage>
</organism>
<evidence type="ECO:0000256" key="1">
    <source>
        <dbReference type="SAM" id="MobiDB-lite"/>
    </source>
</evidence>
<accession>A0A8J5YD82</accession>
<name>A0A8J5YD82_9ROSI</name>
<dbReference type="AlphaFoldDB" id="A0A8J5YD82"/>
<dbReference type="OrthoDB" id="10572071at2759"/>
<evidence type="ECO:0000313" key="2">
    <source>
        <dbReference type="EMBL" id="KAG8480272.1"/>
    </source>
</evidence>
<sequence length="48" mass="5475">MSNTMENGSEYGTSTATSAKEATRQMVEEGHAYEVQEMWLIRLLCENF</sequence>
<dbReference type="EMBL" id="JAHUZN010000010">
    <property type="protein sequence ID" value="KAG8480272.1"/>
    <property type="molecule type" value="Genomic_DNA"/>
</dbReference>
<reference evidence="2 3" key="1">
    <citation type="journal article" date="2021" name="bioRxiv">
        <title>The Gossypium anomalum genome as a resource for cotton improvement and evolutionary analysis of hybrid incompatibility.</title>
        <authorList>
            <person name="Grover C.E."/>
            <person name="Yuan D."/>
            <person name="Arick M.A."/>
            <person name="Miller E.R."/>
            <person name="Hu G."/>
            <person name="Peterson D.G."/>
            <person name="Wendel J.F."/>
            <person name="Udall J.A."/>
        </authorList>
    </citation>
    <scope>NUCLEOTIDE SEQUENCE [LARGE SCALE GENOMIC DNA]</scope>
    <source>
        <strain evidence="2">JFW-Udall</strain>
        <tissue evidence="2">Leaf</tissue>
    </source>
</reference>
<feature type="region of interest" description="Disordered" evidence="1">
    <location>
        <begin position="1"/>
        <end position="23"/>
    </location>
</feature>